<evidence type="ECO:0000256" key="2">
    <source>
        <dbReference type="ARBA" id="ARBA00022741"/>
    </source>
</evidence>
<dbReference type="Pfam" id="PF02841">
    <property type="entry name" value="GBP_C"/>
    <property type="match status" value="1"/>
</dbReference>
<dbReference type="InterPro" id="IPR015894">
    <property type="entry name" value="Guanylate-bd_N"/>
</dbReference>
<dbReference type="GeneID" id="110086772"/>
<keyword evidence="7" id="KW-0175">Coiled coil</keyword>
<dbReference type="PROSITE" id="PS51715">
    <property type="entry name" value="G_GB1_RHD3"/>
    <property type="match status" value="1"/>
</dbReference>
<feature type="domain" description="GB1/RHD3-type G" evidence="9">
    <location>
        <begin position="374"/>
        <end position="617"/>
    </location>
</feature>
<organism evidence="10 11">
    <name type="scientific">Pogona vitticeps</name>
    <name type="common">central bearded dragon</name>
    <dbReference type="NCBI Taxonomy" id="103695"/>
    <lineage>
        <taxon>Eukaryota</taxon>
        <taxon>Metazoa</taxon>
        <taxon>Chordata</taxon>
        <taxon>Craniata</taxon>
        <taxon>Vertebrata</taxon>
        <taxon>Euteleostomi</taxon>
        <taxon>Lepidosauria</taxon>
        <taxon>Squamata</taxon>
        <taxon>Bifurcata</taxon>
        <taxon>Unidentata</taxon>
        <taxon>Episquamata</taxon>
        <taxon>Toxicofera</taxon>
        <taxon>Iguania</taxon>
        <taxon>Acrodonta</taxon>
        <taxon>Agamidae</taxon>
        <taxon>Amphibolurinae</taxon>
        <taxon>Pogona</taxon>
    </lineage>
</organism>
<keyword evidence="1" id="KW-0399">Innate immunity</keyword>
<dbReference type="InterPro" id="IPR027417">
    <property type="entry name" value="P-loop_NTPase"/>
</dbReference>
<dbReference type="InterPro" id="IPR036543">
    <property type="entry name" value="Guanylate-bd_C_sf"/>
</dbReference>
<dbReference type="CDD" id="cd16269">
    <property type="entry name" value="GBP_C"/>
    <property type="match status" value="1"/>
</dbReference>
<evidence type="ECO:0000313" key="10">
    <source>
        <dbReference type="Proteomes" id="UP001652642"/>
    </source>
</evidence>
<keyword evidence="3" id="KW-0378">Hydrolase</keyword>
<dbReference type="InterPro" id="IPR003191">
    <property type="entry name" value="Guanylate-bd/ATL_C"/>
</dbReference>
<dbReference type="PANTHER" id="PTHR10751">
    <property type="entry name" value="GUANYLATE BINDING PROTEIN"/>
    <property type="match status" value="1"/>
</dbReference>
<evidence type="ECO:0000256" key="6">
    <source>
        <dbReference type="PROSITE-ProRule" id="PRU01052"/>
    </source>
</evidence>
<protein>
    <submittedName>
        <fullName evidence="11">Guanylate-binding protein 1-like</fullName>
    </submittedName>
</protein>
<dbReference type="SUPFAM" id="SSF52540">
    <property type="entry name" value="P-loop containing nucleoside triphosphate hydrolases"/>
    <property type="match status" value="2"/>
</dbReference>
<dbReference type="RefSeq" id="XP_072836048.1">
    <property type="nucleotide sequence ID" value="XM_072979947.1"/>
</dbReference>
<keyword evidence="4" id="KW-0391">Immunity</keyword>
<dbReference type="Pfam" id="PF02263">
    <property type="entry name" value="GBP"/>
    <property type="match status" value="2"/>
</dbReference>
<feature type="region of interest" description="Disordered" evidence="8">
    <location>
        <begin position="312"/>
        <end position="340"/>
    </location>
</feature>
<evidence type="ECO:0000256" key="3">
    <source>
        <dbReference type="ARBA" id="ARBA00022801"/>
    </source>
</evidence>
<evidence type="ECO:0000256" key="4">
    <source>
        <dbReference type="ARBA" id="ARBA00022859"/>
    </source>
</evidence>
<dbReference type="InterPro" id="IPR030386">
    <property type="entry name" value="G_GB1_RHD3_dom"/>
</dbReference>
<evidence type="ECO:0000313" key="11">
    <source>
        <dbReference type="RefSeq" id="XP_072836048.1"/>
    </source>
</evidence>
<dbReference type="CDD" id="cd01851">
    <property type="entry name" value="GBP"/>
    <property type="match status" value="1"/>
</dbReference>
<accession>A0ABM5ESB1</accession>
<dbReference type="Gene3D" id="1.20.1000.10">
    <property type="entry name" value="Guanylate-binding protein, C-terminal domain"/>
    <property type="match status" value="1"/>
</dbReference>
<evidence type="ECO:0000256" key="5">
    <source>
        <dbReference type="ARBA" id="ARBA00023134"/>
    </source>
</evidence>
<evidence type="ECO:0000259" key="9">
    <source>
        <dbReference type="PROSITE" id="PS51715"/>
    </source>
</evidence>
<evidence type="ECO:0000256" key="1">
    <source>
        <dbReference type="ARBA" id="ARBA00022588"/>
    </source>
</evidence>
<keyword evidence="10" id="KW-1185">Reference proteome</keyword>
<keyword evidence="5" id="KW-0342">GTP-binding</keyword>
<comment type="similarity">
    <text evidence="6">Belongs to the TRAFAC class dynamin-like GTPase superfamily. GB1/RHD3 GTPase family.</text>
</comment>
<dbReference type="Gene3D" id="3.40.50.300">
    <property type="entry name" value="P-loop containing nucleotide triphosphate hydrolases"/>
    <property type="match status" value="2"/>
</dbReference>
<proteinExistence type="inferred from homology"/>
<name>A0ABM5ESB1_9SAUR</name>
<dbReference type="SUPFAM" id="SSF48340">
    <property type="entry name" value="Interferon-induced guanylate-binding protein 1 (GBP1), C-terminal domain"/>
    <property type="match status" value="1"/>
</dbReference>
<feature type="coiled-coil region" evidence="7">
    <location>
        <begin position="821"/>
        <end position="928"/>
    </location>
</feature>
<gene>
    <name evidence="11" type="primary">LOC110086772</name>
</gene>
<dbReference type="InterPro" id="IPR037684">
    <property type="entry name" value="GBP_C"/>
</dbReference>
<sequence>MSKPVCLVDPCLRVNPEALSLLRRLSGPLCVVAIFGPKGTGKSFLLDQLAGQEKGFGSAPGIWLQRLPHPTKPNENLLLLDTEGVPEQMEEEEYEFFSRLFCLNVLLCDLFIYNTKGDEDPQKELDKLAYVAELDNKVQVLEDCALENSFPLSAVLPPFVWCLRDVASDTVWEEMLQASNHEIDVLLTSLAEDTPSSCVQKLFPSHKAFCFHSPHLNEIEKEALLDEPHPVFQRQLKVFKSYVLSKTQNRNISGEVLSEKLEQFVEALSRNRPILLDIICGGLQAASASVDYSFYLECENYEEFVETTRELPKEEIPRTSHPSVWEPMVPQNPRTSPTTAQANDMEAPICLIENRPGEKLGVNQEALEILQKIKQPVVVVAIVGLYRTGKSYLMNKLAGKDQGGFSLGATIQANTKGIWMWCRPHPLKPDHTLVLLDTEGLGDVEKSNTENDSWIFALSVLLSSTFVYNSMSTINHYALEQMHYVTELTEHIKMKTPNRNRSKSDDGFPDQFASFFPTFIWVVRDFTLQLALQDGRRIIEDEYLENALERKTDAPEKQDLPKKCLREYFPNRKCFVFDRPASRHDLQFLEHLPESKLSPEFVEQARRFCNYIYENAQAKVIQGGHVVTGSSLGSLAESYTEAIRRGSIPCIENAVLALAQIENSAAVHEAVQRYEAMADLMLMMPTEDVEELLRVHSSCEEEAIQVFMNRSFKDEGQAFQRQLGNQLQSKLKELCRRNEQASSDRCQAVLMELFQDMEGKICDGSYSVRGGYQQFLNDQQNVVENYNMVAEKGLMAAKVLQDFLQAKEMVAQSILQTDQNLTEKQKETEVAKARAEASEREAQLQREMKEKTQRMAQEMERSYEEHERYLMAKMEEDKRNLLAEQERLLNQKLQEQSRLQQEGFHHEYSRLQGEIQNLRSQISQTRQEPTCLIF</sequence>
<evidence type="ECO:0000256" key="8">
    <source>
        <dbReference type="SAM" id="MobiDB-lite"/>
    </source>
</evidence>
<dbReference type="Proteomes" id="UP001652642">
    <property type="component" value="Chromosome 9"/>
</dbReference>
<reference evidence="11" key="1">
    <citation type="submission" date="2025-08" db="UniProtKB">
        <authorList>
            <consortium name="RefSeq"/>
        </authorList>
    </citation>
    <scope>IDENTIFICATION</scope>
</reference>
<keyword evidence="2" id="KW-0547">Nucleotide-binding</keyword>
<evidence type="ECO:0000256" key="7">
    <source>
        <dbReference type="SAM" id="Coils"/>
    </source>
</evidence>